<dbReference type="SUPFAM" id="SSF53254">
    <property type="entry name" value="Phosphoglycerate mutase-like"/>
    <property type="match status" value="1"/>
</dbReference>
<comment type="caution">
    <text evidence="4">The sequence shown here is derived from an EMBL/GenBank/DDBJ whole genome shotgun (WGS) entry which is preliminary data.</text>
</comment>
<evidence type="ECO:0000256" key="2">
    <source>
        <dbReference type="ARBA" id="ARBA00022801"/>
    </source>
</evidence>
<reference evidence="4 5" key="1">
    <citation type="submission" date="2024-04" db="EMBL/GenBank/DDBJ databases">
        <title>Tritrichomonas musculus Genome.</title>
        <authorList>
            <person name="Alves-Ferreira E."/>
            <person name="Grigg M."/>
            <person name="Lorenzi H."/>
            <person name="Galac M."/>
        </authorList>
    </citation>
    <scope>NUCLEOTIDE SEQUENCE [LARGE SCALE GENOMIC DNA]</scope>
    <source>
        <strain evidence="4 5">EAF2021</strain>
    </source>
</reference>
<keyword evidence="5" id="KW-1185">Reference proteome</keyword>
<evidence type="ECO:0000313" key="4">
    <source>
        <dbReference type="EMBL" id="KAK8886911.1"/>
    </source>
</evidence>
<keyword evidence="2" id="KW-0378">Hydrolase</keyword>
<dbReference type="InterPro" id="IPR000560">
    <property type="entry name" value="His_Pase_clade-2"/>
</dbReference>
<sequence length="392" mass="45686">MILPFFYFFTLVLNLNNSTDNEYQCIAPLRTPPPIAGMKSLFAGVILRHGSRTPQVAYLPRSNRGYWICDSDDAISPRMYSSSLSSYRRFSRVLDPRHVEFLPNCRSGDLLIEGMQQHQRLGEMYHDYLYNQINLFDEAPKNEEVYARSTDIERTFRSCQAFLNGAFPPQKPFEYLSIVHGSDFSEILRPGSFCKEENAASAAFNSDINVLNYSQKEWKKLEHVANELQLDYSLSNLQLIADWIYTYHCNDRRLPSFVTQNDILRSHKILGKLFQRYYEGNGAIYASYSMREVLRIAEISLKKRNPKFAVFSAHDSTVFGFLEFLNKKIKLLPPYASHILFEIFKLNGEEQIRWSYNGEVIPLNKFDGNNYMPYFKFVEKVKGIYDMCHELP</sequence>
<dbReference type="PANTHER" id="PTHR11567">
    <property type="entry name" value="ACID PHOSPHATASE-RELATED"/>
    <property type="match status" value="1"/>
</dbReference>
<keyword evidence="3" id="KW-0732">Signal</keyword>
<feature type="signal peptide" evidence="3">
    <location>
        <begin position="1"/>
        <end position="18"/>
    </location>
</feature>
<dbReference type="Gene3D" id="3.40.50.1240">
    <property type="entry name" value="Phosphoglycerate mutase-like"/>
    <property type="match status" value="1"/>
</dbReference>
<feature type="chain" id="PRO_5047207605" description="Histidine acid phosphatase family protein" evidence="3">
    <location>
        <begin position="19"/>
        <end position="392"/>
    </location>
</feature>
<dbReference type="EMBL" id="JAPFFF010000006">
    <property type="protein sequence ID" value="KAK8886911.1"/>
    <property type="molecule type" value="Genomic_DNA"/>
</dbReference>
<evidence type="ECO:0000313" key="5">
    <source>
        <dbReference type="Proteomes" id="UP001470230"/>
    </source>
</evidence>
<dbReference type="InterPro" id="IPR050645">
    <property type="entry name" value="Histidine_acid_phosphatase"/>
</dbReference>
<dbReference type="PANTHER" id="PTHR11567:SF110">
    <property type="entry name" value="2-PHOSPHOXYLOSE PHOSPHATASE 1"/>
    <property type="match status" value="1"/>
</dbReference>
<protein>
    <recommendedName>
        <fullName evidence="6">Histidine acid phosphatase family protein</fullName>
    </recommendedName>
</protein>
<dbReference type="Pfam" id="PF00328">
    <property type="entry name" value="His_Phos_2"/>
    <property type="match status" value="1"/>
</dbReference>
<dbReference type="InterPro" id="IPR029033">
    <property type="entry name" value="His_PPase_superfam"/>
</dbReference>
<proteinExistence type="inferred from homology"/>
<gene>
    <name evidence="4" type="ORF">M9Y10_037944</name>
</gene>
<organism evidence="4 5">
    <name type="scientific">Tritrichomonas musculus</name>
    <dbReference type="NCBI Taxonomy" id="1915356"/>
    <lineage>
        <taxon>Eukaryota</taxon>
        <taxon>Metamonada</taxon>
        <taxon>Parabasalia</taxon>
        <taxon>Tritrichomonadida</taxon>
        <taxon>Tritrichomonadidae</taxon>
        <taxon>Tritrichomonas</taxon>
    </lineage>
</organism>
<dbReference type="Proteomes" id="UP001470230">
    <property type="component" value="Unassembled WGS sequence"/>
</dbReference>
<evidence type="ECO:0000256" key="3">
    <source>
        <dbReference type="SAM" id="SignalP"/>
    </source>
</evidence>
<name>A0ABR2K819_9EUKA</name>
<comment type="similarity">
    <text evidence="1">Belongs to the histidine acid phosphatase family.</text>
</comment>
<accession>A0ABR2K819</accession>
<evidence type="ECO:0000256" key="1">
    <source>
        <dbReference type="ARBA" id="ARBA00005375"/>
    </source>
</evidence>
<dbReference type="CDD" id="cd07061">
    <property type="entry name" value="HP_HAP_like"/>
    <property type="match status" value="1"/>
</dbReference>
<evidence type="ECO:0008006" key="6">
    <source>
        <dbReference type="Google" id="ProtNLM"/>
    </source>
</evidence>